<keyword evidence="6 10" id="KW-1133">Transmembrane helix</keyword>
<evidence type="ECO:0000256" key="7">
    <source>
        <dbReference type="ARBA" id="ARBA00023136"/>
    </source>
</evidence>
<feature type="transmembrane region" description="Helical" evidence="10">
    <location>
        <begin position="74"/>
        <end position="101"/>
    </location>
</feature>
<dbReference type="GO" id="GO:0019915">
    <property type="term" value="P:lipid storage"/>
    <property type="evidence" value="ECO:0007669"/>
    <property type="project" value="TreeGrafter"/>
</dbReference>
<evidence type="ECO:0000256" key="6">
    <source>
        <dbReference type="ARBA" id="ARBA00022989"/>
    </source>
</evidence>
<comment type="subcellular location">
    <subcellularLocation>
        <location evidence="2">Lipid droplet</location>
    </subcellularLocation>
    <subcellularLocation>
        <location evidence="1">Membrane</location>
        <topology evidence="1">Multi-pass membrane protein</topology>
    </subcellularLocation>
</comment>
<evidence type="ECO:0000256" key="8">
    <source>
        <dbReference type="SAM" id="Coils"/>
    </source>
</evidence>
<dbReference type="GO" id="GO:0016020">
    <property type="term" value="C:membrane"/>
    <property type="evidence" value="ECO:0007669"/>
    <property type="project" value="UniProtKB-SubCell"/>
</dbReference>
<keyword evidence="7 10" id="KW-0472">Membrane</keyword>
<evidence type="ECO:0000313" key="11">
    <source>
        <dbReference type="EMBL" id="KAI5083654.1"/>
    </source>
</evidence>
<dbReference type="PANTHER" id="PTHR33203">
    <property type="entry name" value="OLEOSIN"/>
    <property type="match status" value="1"/>
</dbReference>
<evidence type="ECO:0000256" key="4">
    <source>
        <dbReference type="ARBA" id="ARBA00022677"/>
    </source>
</evidence>
<evidence type="ECO:0008006" key="13">
    <source>
        <dbReference type="Google" id="ProtNLM"/>
    </source>
</evidence>
<keyword evidence="8" id="KW-0175">Coiled coil</keyword>
<feature type="coiled-coil region" evidence="8">
    <location>
        <begin position="3"/>
        <end position="30"/>
    </location>
</feature>
<reference evidence="11" key="1">
    <citation type="submission" date="2021-01" db="EMBL/GenBank/DDBJ databases">
        <title>Adiantum capillus-veneris genome.</title>
        <authorList>
            <person name="Fang Y."/>
            <person name="Liao Q."/>
        </authorList>
    </citation>
    <scope>NUCLEOTIDE SEQUENCE</scope>
    <source>
        <strain evidence="11">H3</strain>
        <tissue evidence="11">Leaf</tissue>
    </source>
</reference>
<feature type="transmembrane region" description="Helical" evidence="10">
    <location>
        <begin position="38"/>
        <end position="62"/>
    </location>
</feature>
<dbReference type="Proteomes" id="UP000886520">
    <property type="component" value="Chromosome 3"/>
</dbReference>
<dbReference type="PANTHER" id="PTHR33203:SF24">
    <property type="entry name" value="OLEOSIN"/>
    <property type="match status" value="1"/>
</dbReference>
<accession>A0A9D4VC62</accession>
<name>A0A9D4VC62_ADICA</name>
<dbReference type="Pfam" id="PF01277">
    <property type="entry name" value="Oleosin"/>
    <property type="match status" value="1"/>
</dbReference>
<sequence>MAGAEAREKLQELERKMREQTRGMMDDLQQRKPTSSQVVRFVTFLVGMGVVVVALAVMAPVLLLLSPVLVPVGFLLALCTAGALITGSLFIAAVSAVSWVYKYLKGKHPAGSQQVDSARFRLQDTADEMRSKARDFAGSAFQPSSQGGSAGTEDASA</sequence>
<comment type="caution">
    <text evidence="11">The sequence shown here is derived from an EMBL/GenBank/DDBJ whole genome shotgun (WGS) entry which is preliminary data.</text>
</comment>
<evidence type="ECO:0000313" key="12">
    <source>
        <dbReference type="Proteomes" id="UP000886520"/>
    </source>
</evidence>
<keyword evidence="12" id="KW-1185">Reference proteome</keyword>
<evidence type="ECO:0000256" key="3">
    <source>
        <dbReference type="ARBA" id="ARBA00010858"/>
    </source>
</evidence>
<evidence type="ECO:0000256" key="10">
    <source>
        <dbReference type="SAM" id="Phobius"/>
    </source>
</evidence>
<dbReference type="InterPro" id="IPR000136">
    <property type="entry name" value="Oleosin"/>
</dbReference>
<keyword evidence="4" id="KW-0551">Lipid droplet</keyword>
<dbReference type="OrthoDB" id="690239at2759"/>
<comment type="similarity">
    <text evidence="3">Belongs to the oleosin family.</text>
</comment>
<proteinExistence type="inferred from homology"/>
<gene>
    <name evidence="11" type="ORF">GOP47_0003397</name>
</gene>
<feature type="region of interest" description="Disordered" evidence="9">
    <location>
        <begin position="135"/>
        <end position="157"/>
    </location>
</feature>
<protein>
    <recommendedName>
        <fullName evidence="13">Oleosin</fullName>
    </recommendedName>
</protein>
<organism evidence="11 12">
    <name type="scientific">Adiantum capillus-veneris</name>
    <name type="common">Maidenhair fern</name>
    <dbReference type="NCBI Taxonomy" id="13818"/>
    <lineage>
        <taxon>Eukaryota</taxon>
        <taxon>Viridiplantae</taxon>
        <taxon>Streptophyta</taxon>
        <taxon>Embryophyta</taxon>
        <taxon>Tracheophyta</taxon>
        <taxon>Polypodiopsida</taxon>
        <taxon>Polypodiidae</taxon>
        <taxon>Polypodiales</taxon>
        <taxon>Pteridineae</taxon>
        <taxon>Pteridaceae</taxon>
        <taxon>Vittarioideae</taxon>
        <taxon>Adiantum</taxon>
    </lineage>
</organism>
<dbReference type="GO" id="GO:0012511">
    <property type="term" value="C:monolayer-surrounded lipid storage body"/>
    <property type="evidence" value="ECO:0007669"/>
    <property type="project" value="InterPro"/>
</dbReference>
<evidence type="ECO:0000256" key="2">
    <source>
        <dbReference type="ARBA" id="ARBA00004502"/>
    </source>
</evidence>
<evidence type="ECO:0000256" key="5">
    <source>
        <dbReference type="ARBA" id="ARBA00022692"/>
    </source>
</evidence>
<evidence type="ECO:0000256" key="1">
    <source>
        <dbReference type="ARBA" id="ARBA00004141"/>
    </source>
</evidence>
<keyword evidence="5 10" id="KW-0812">Transmembrane</keyword>
<dbReference type="EMBL" id="JABFUD020000002">
    <property type="protein sequence ID" value="KAI5083654.1"/>
    <property type="molecule type" value="Genomic_DNA"/>
</dbReference>
<dbReference type="AlphaFoldDB" id="A0A9D4VC62"/>
<evidence type="ECO:0000256" key="9">
    <source>
        <dbReference type="SAM" id="MobiDB-lite"/>
    </source>
</evidence>